<keyword evidence="4 10" id="KW-0597">Phosphoprotein</keyword>
<feature type="domain" description="HTH araC/xylS-type" evidence="11">
    <location>
        <begin position="262"/>
        <end position="361"/>
    </location>
</feature>
<dbReference type="InterPro" id="IPR020449">
    <property type="entry name" value="Tscrpt_reg_AraC-type_HTH"/>
</dbReference>
<keyword evidence="7" id="KW-0238">DNA-binding</keyword>
<dbReference type="Gene3D" id="3.40.50.2300">
    <property type="match status" value="1"/>
</dbReference>
<feature type="domain" description="Response regulatory" evidence="12">
    <location>
        <begin position="17"/>
        <end position="134"/>
    </location>
</feature>
<evidence type="ECO:0000256" key="8">
    <source>
        <dbReference type="ARBA" id="ARBA00023163"/>
    </source>
</evidence>
<dbReference type="Gene3D" id="1.10.10.60">
    <property type="entry name" value="Homeodomain-like"/>
    <property type="match status" value="2"/>
</dbReference>
<evidence type="ECO:0000313" key="13">
    <source>
        <dbReference type="EMBL" id="TLC97828.1"/>
    </source>
</evidence>
<dbReference type="Pfam" id="PF12833">
    <property type="entry name" value="HTH_18"/>
    <property type="match status" value="1"/>
</dbReference>
<dbReference type="SMART" id="SM00448">
    <property type="entry name" value="REC"/>
    <property type="match status" value="1"/>
</dbReference>
<feature type="modified residue" description="4-aspartylphosphate" evidence="10">
    <location>
        <position position="69"/>
    </location>
</feature>
<sequence>MQTKGQNTCMNEGRIMNILLIDDEKYAVEGLISMLDWKRFEGTLTGTASNGKDALELIELSPPDVIISDIKMPVMDGLELAKEIFSRNWEIKLILLSAHGEFTYAQKAIQYGVTDYILKPVTRQKLQDLEELLLRINQEKKFSKDTYLKSWSPSLKDEILTALRQCDLKFFDSYFSSEEYFAPMKSQEGNALGTQLLNYLYSYFEQLNISQSVLDTSKSKTLSQFYDLPSPEEKINFIITRYSDVMTASSRQRHASTDTLIETAREYMKKHFDSPSFNISYLADSMNVSISYLSTIFKQSTCENLSTYLTNLRMEKAKELLSDVQYSISDVALKSGYEDSRYFAKYFKKQMNMKPSEYRNLCIQKSLNLKKTSE</sequence>
<comment type="function">
    <text evidence="9">May play the central regulatory role in sporulation. It may be an element of the effector pathway responsible for the activation of sporulation genes in response to nutritional stress. Spo0A may act in concert with spo0H (a sigma factor) to control the expression of some genes that are critical to the sporulation process.</text>
</comment>
<dbReference type="PROSITE" id="PS50110">
    <property type="entry name" value="RESPONSE_REGULATORY"/>
    <property type="match status" value="1"/>
</dbReference>
<protein>
    <recommendedName>
        <fullName evidence="2">Stage 0 sporulation protein A homolog</fullName>
    </recommendedName>
</protein>
<proteinExistence type="predicted"/>
<dbReference type="GO" id="GO:0000160">
    <property type="term" value="P:phosphorelay signal transduction system"/>
    <property type="evidence" value="ECO:0007669"/>
    <property type="project" value="UniProtKB-KW"/>
</dbReference>
<dbReference type="InterPro" id="IPR018060">
    <property type="entry name" value="HTH_AraC"/>
</dbReference>
<evidence type="ECO:0000256" key="1">
    <source>
        <dbReference type="ARBA" id="ARBA00004496"/>
    </source>
</evidence>
<dbReference type="EMBL" id="QGQD01000107">
    <property type="protein sequence ID" value="TLC97828.1"/>
    <property type="molecule type" value="Genomic_DNA"/>
</dbReference>
<dbReference type="CDD" id="cd17536">
    <property type="entry name" value="REC_YesN-like"/>
    <property type="match status" value="1"/>
</dbReference>
<dbReference type="PANTHER" id="PTHR42713">
    <property type="entry name" value="HISTIDINE KINASE-RELATED"/>
    <property type="match status" value="1"/>
</dbReference>
<dbReference type="Proteomes" id="UP000306509">
    <property type="component" value="Unassembled WGS sequence"/>
</dbReference>
<reference evidence="13 14" key="1">
    <citation type="journal article" date="2019" name="Anaerobe">
        <title>Detection of Robinsoniella peoriensis in multiple bone samples of a trauma patient.</title>
        <authorList>
            <person name="Schrottner P."/>
            <person name="Hartwich K."/>
            <person name="Bunk B."/>
            <person name="Schober I."/>
            <person name="Helbig S."/>
            <person name="Rudolph W.W."/>
            <person name="Gunzer F."/>
        </authorList>
    </citation>
    <scope>NUCLEOTIDE SEQUENCE [LARGE SCALE GENOMIC DNA]</scope>
    <source>
        <strain evidence="13 14">DSM 106044</strain>
    </source>
</reference>
<dbReference type="InterPro" id="IPR051552">
    <property type="entry name" value="HptR"/>
</dbReference>
<dbReference type="InterPro" id="IPR009057">
    <property type="entry name" value="Homeodomain-like_sf"/>
</dbReference>
<dbReference type="PROSITE" id="PS00041">
    <property type="entry name" value="HTH_ARAC_FAMILY_1"/>
    <property type="match status" value="1"/>
</dbReference>
<dbReference type="InterPro" id="IPR001789">
    <property type="entry name" value="Sig_transdc_resp-reg_receiver"/>
</dbReference>
<keyword evidence="6" id="KW-0805">Transcription regulation</keyword>
<dbReference type="SUPFAM" id="SSF46689">
    <property type="entry name" value="Homeodomain-like"/>
    <property type="match status" value="1"/>
</dbReference>
<dbReference type="Pfam" id="PF00072">
    <property type="entry name" value="Response_reg"/>
    <property type="match status" value="1"/>
</dbReference>
<evidence type="ECO:0000313" key="14">
    <source>
        <dbReference type="Proteomes" id="UP000306509"/>
    </source>
</evidence>
<dbReference type="GO" id="GO:0043565">
    <property type="term" value="F:sequence-specific DNA binding"/>
    <property type="evidence" value="ECO:0007669"/>
    <property type="project" value="InterPro"/>
</dbReference>
<dbReference type="AlphaFoldDB" id="A0A4U8Q0Q3"/>
<gene>
    <name evidence="13" type="ORF">DSM106044_05191</name>
</gene>
<organism evidence="13 14">
    <name type="scientific">Robinsoniella peoriensis</name>
    <dbReference type="NCBI Taxonomy" id="180332"/>
    <lineage>
        <taxon>Bacteria</taxon>
        <taxon>Bacillati</taxon>
        <taxon>Bacillota</taxon>
        <taxon>Clostridia</taxon>
        <taxon>Lachnospirales</taxon>
        <taxon>Lachnospiraceae</taxon>
        <taxon>Robinsoniella</taxon>
    </lineage>
</organism>
<dbReference type="PRINTS" id="PR00032">
    <property type="entry name" value="HTHARAC"/>
</dbReference>
<evidence type="ECO:0000256" key="4">
    <source>
        <dbReference type="ARBA" id="ARBA00022553"/>
    </source>
</evidence>
<keyword evidence="8" id="KW-0804">Transcription</keyword>
<evidence type="ECO:0000256" key="7">
    <source>
        <dbReference type="ARBA" id="ARBA00023125"/>
    </source>
</evidence>
<dbReference type="STRING" id="180332.GCA_000797495_02296"/>
<evidence type="ECO:0000256" key="9">
    <source>
        <dbReference type="ARBA" id="ARBA00024867"/>
    </source>
</evidence>
<evidence type="ECO:0000256" key="5">
    <source>
        <dbReference type="ARBA" id="ARBA00023012"/>
    </source>
</evidence>
<dbReference type="InterPro" id="IPR011006">
    <property type="entry name" value="CheY-like_superfamily"/>
</dbReference>
<keyword evidence="14" id="KW-1185">Reference proteome</keyword>
<name>A0A4U8Q0Q3_9FIRM</name>
<dbReference type="GO" id="GO:0003700">
    <property type="term" value="F:DNA-binding transcription factor activity"/>
    <property type="evidence" value="ECO:0007669"/>
    <property type="project" value="InterPro"/>
</dbReference>
<comment type="caution">
    <text evidence="13">The sequence shown here is derived from an EMBL/GenBank/DDBJ whole genome shotgun (WGS) entry which is preliminary data.</text>
</comment>
<accession>A0A4U8Q0Q3</accession>
<evidence type="ECO:0000259" key="12">
    <source>
        <dbReference type="PROSITE" id="PS50110"/>
    </source>
</evidence>
<keyword evidence="5" id="KW-0902">Two-component regulatory system</keyword>
<dbReference type="PANTHER" id="PTHR42713:SF3">
    <property type="entry name" value="TRANSCRIPTIONAL REGULATORY PROTEIN HPTR"/>
    <property type="match status" value="1"/>
</dbReference>
<evidence type="ECO:0000256" key="3">
    <source>
        <dbReference type="ARBA" id="ARBA00022490"/>
    </source>
</evidence>
<dbReference type="GO" id="GO:0005737">
    <property type="term" value="C:cytoplasm"/>
    <property type="evidence" value="ECO:0007669"/>
    <property type="project" value="UniProtKB-SubCell"/>
</dbReference>
<comment type="subcellular location">
    <subcellularLocation>
        <location evidence="1">Cytoplasm</location>
    </subcellularLocation>
</comment>
<evidence type="ECO:0000256" key="2">
    <source>
        <dbReference type="ARBA" id="ARBA00018672"/>
    </source>
</evidence>
<evidence type="ECO:0000256" key="10">
    <source>
        <dbReference type="PROSITE-ProRule" id="PRU00169"/>
    </source>
</evidence>
<evidence type="ECO:0000259" key="11">
    <source>
        <dbReference type="PROSITE" id="PS01124"/>
    </source>
</evidence>
<dbReference type="PROSITE" id="PS01124">
    <property type="entry name" value="HTH_ARAC_FAMILY_2"/>
    <property type="match status" value="1"/>
</dbReference>
<dbReference type="SUPFAM" id="SSF52172">
    <property type="entry name" value="CheY-like"/>
    <property type="match status" value="1"/>
</dbReference>
<dbReference type="InterPro" id="IPR018062">
    <property type="entry name" value="HTH_AraC-typ_CS"/>
</dbReference>
<evidence type="ECO:0000256" key="6">
    <source>
        <dbReference type="ARBA" id="ARBA00023015"/>
    </source>
</evidence>
<keyword evidence="3" id="KW-0963">Cytoplasm</keyword>
<dbReference type="SMART" id="SM00342">
    <property type="entry name" value="HTH_ARAC"/>
    <property type="match status" value="1"/>
</dbReference>